<evidence type="ECO:0000313" key="2">
    <source>
        <dbReference type="EMBL" id="MRY84994.1"/>
    </source>
</evidence>
<dbReference type="GO" id="GO:0003676">
    <property type="term" value="F:nucleic acid binding"/>
    <property type="evidence" value="ECO:0007669"/>
    <property type="project" value="InterPro"/>
</dbReference>
<dbReference type="Gene3D" id="3.40.1350.10">
    <property type="match status" value="1"/>
</dbReference>
<dbReference type="EMBL" id="CZBM01000010">
    <property type="protein sequence ID" value="CUQ38353.1"/>
    <property type="molecule type" value="Genomic_DNA"/>
</dbReference>
<dbReference type="InterPro" id="IPR011856">
    <property type="entry name" value="tRNA_endonuc-like_dom_sf"/>
</dbReference>
<dbReference type="EMBL" id="WKMW01000011">
    <property type="protein sequence ID" value="MRY84994.1"/>
    <property type="molecule type" value="Genomic_DNA"/>
</dbReference>
<dbReference type="RefSeq" id="WP_081031991.1">
    <property type="nucleotide sequence ID" value="NZ_CZBM01000010.1"/>
</dbReference>
<dbReference type="Proteomes" id="UP000095332">
    <property type="component" value="Unassembled WGS sequence"/>
</dbReference>
<dbReference type="AlphaFoldDB" id="A0A174VU79"/>
<reference evidence="1 4" key="1">
    <citation type="submission" date="2015-09" db="EMBL/GenBank/DDBJ databases">
        <authorList>
            <consortium name="Pathogen Informatics"/>
        </authorList>
    </citation>
    <scope>NUCLEOTIDE SEQUENCE [LARGE SCALE GENOMIC DNA]</scope>
    <source>
        <strain evidence="1 4">2789STDY5834948</strain>
    </source>
</reference>
<dbReference type="Proteomes" id="UP000471216">
    <property type="component" value="Unassembled WGS sequence"/>
</dbReference>
<name>A0A174VU79_PARDI</name>
<organism evidence="1 4">
    <name type="scientific">Parabacteroides distasonis</name>
    <dbReference type="NCBI Taxonomy" id="823"/>
    <lineage>
        <taxon>Bacteria</taxon>
        <taxon>Pseudomonadati</taxon>
        <taxon>Bacteroidota</taxon>
        <taxon>Bacteroidia</taxon>
        <taxon>Bacteroidales</taxon>
        <taxon>Tannerellaceae</taxon>
        <taxon>Parabacteroides</taxon>
    </lineage>
</organism>
<evidence type="ECO:0000313" key="1">
    <source>
        <dbReference type="EMBL" id="CUQ38353.1"/>
    </source>
</evidence>
<protein>
    <submittedName>
        <fullName evidence="1 2">VRR-NUC domain</fullName>
    </submittedName>
</protein>
<reference evidence="5 6" key="2">
    <citation type="journal article" date="2019" name="Nat. Med.">
        <title>A library of human gut bacterial isolates paired with longitudinal multiomics data enables mechanistic microbiome research.</title>
        <authorList>
            <person name="Poyet M."/>
            <person name="Groussin M."/>
            <person name="Gibbons S.M."/>
            <person name="Avila-Pacheco J."/>
            <person name="Jiang X."/>
            <person name="Kearney S.M."/>
            <person name="Perrotta A.R."/>
            <person name="Berdy B."/>
            <person name="Zhao S."/>
            <person name="Lieberman T.D."/>
            <person name="Swanson P.K."/>
            <person name="Smith M."/>
            <person name="Roesemann S."/>
            <person name="Alexander J.E."/>
            <person name="Rich S.A."/>
            <person name="Livny J."/>
            <person name="Vlamakis H."/>
            <person name="Clish C."/>
            <person name="Bullock K."/>
            <person name="Deik A."/>
            <person name="Scott J."/>
            <person name="Pierce K.A."/>
            <person name="Xavier R.J."/>
            <person name="Alm E.J."/>
        </authorList>
    </citation>
    <scope>NUCLEOTIDE SEQUENCE [LARGE SCALE GENOMIC DNA]</scope>
    <source>
        <strain evidence="3 6">BIOML-A10</strain>
        <strain evidence="2 5">BIOML-A11</strain>
    </source>
</reference>
<proteinExistence type="predicted"/>
<dbReference type="EMBL" id="WKMX01000010">
    <property type="protein sequence ID" value="MRZ06838.1"/>
    <property type="molecule type" value="Genomic_DNA"/>
</dbReference>
<evidence type="ECO:0000313" key="6">
    <source>
        <dbReference type="Proteomes" id="UP000471216"/>
    </source>
</evidence>
<gene>
    <name evidence="1" type="ORF">ERS852560_02536</name>
    <name evidence="3" type="ORF">GKD54_11495</name>
    <name evidence="2" type="ORF">GKD58_12140</name>
</gene>
<evidence type="ECO:0000313" key="3">
    <source>
        <dbReference type="EMBL" id="MRZ06838.1"/>
    </source>
</evidence>
<accession>A0A174VU79</accession>
<sequence length="157" mass="17987">MKSQKCTVCGRETVSVINTDDGYICYNCYSDKKNPPKQKRHHDNEEARIQSEFFNKVPLFFPNLPDRLLFAVPNGGSRHKIEAANMKRQGVKRGVADVILQIPKKGYASLCLEFKTLTGKQSPDQKEYQRQVEMAGSKYVIVRSVEQAIRELQLYLC</sequence>
<dbReference type="Proteomes" id="UP000450599">
    <property type="component" value="Unassembled WGS sequence"/>
</dbReference>
<evidence type="ECO:0000313" key="4">
    <source>
        <dbReference type="Proteomes" id="UP000095332"/>
    </source>
</evidence>
<evidence type="ECO:0000313" key="5">
    <source>
        <dbReference type="Proteomes" id="UP000450599"/>
    </source>
</evidence>